<dbReference type="Proteomes" id="UP000274593">
    <property type="component" value="Chromosome"/>
</dbReference>
<keyword evidence="1" id="KW-0472">Membrane</keyword>
<sequence length="166" mass="19609">MKIIDLYRIESKSFKSELKKPELKAKFISEFNLNRKRDLKSIFQKEYSDYKGIMTNHKFKIEQNNTPSSIKNGIYFFFTQITGEILDNENERIIKINAELSESIIAFILGSSPIYLLILIFGDLWVGISCFVFLTFIYLYGIKNVKSDFKIFERHLKEKITMYNTL</sequence>
<keyword evidence="1" id="KW-1133">Transmembrane helix</keyword>
<gene>
    <name evidence="2" type="ORF">D6T69_12900</name>
</gene>
<name>A0A3S8R997_9FLAO</name>
<evidence type="ECO:0000256" key="1">
    <source>
        <dbReference type="SAM" id="Phobius"/>
    </source>
</evidence>
<organism evidence="2 3">
    <name type="scientific">Tenacibaculum singaporense</name>
    <dbReference type="NCBI Taxonomy" id="2358479"/>
    <lineage>
        <taxon>Bacteria</taxon>
        <taxon>Pseudomonadati</taxon>
        <taxon>Bacteroidota</taxon>
        <taxon>Flavobacteriia</taxon>
        <taxon>Flavobacteriales</taxon>
        <taxon>Flavobacteriaceae</taxon>
        <taxon>Tenacibaculum</taxon>
    </lineage>
</organism>
<evidence type="ECO:0000313" key="3">
    <source>
        <dbReference type="Proteomes" id="UP000274593"/>
    </source>
</evidence>
<keyword evidence="3" id="KW-1185">Reference proteome</keyword>
<dbReference type="EMBL" id="CP032548">
    <property type="protein sequence ID" value="AZJ36376.1"/>
    <property type="molecule type" value="Genomic_DNA"/>
</dbReference>
<protein>
    <submittedName>
        <fullName evidence="2">Uncharacterized protein</fullName>
    </submittedName>
</protein>
<reference evidence="2 3" key="1">
    <citation type="submission" date="2018-09" db="EMBL/GenBank/DDBJ databases">
        <title>Insights into the microbiota of Asian seabass (Lates calcarifer) with tenacibaculosis symptoms and description of sp. nov. Tenacibaculum singaporense.</title>
        <authorList>
            <person name="Miyake S."/>
            <person name="Soh M."/>
            <person name="Azman M.N."/>
            <person name="Ngoh S.Y."/>
            <person name="Orban L."/>
        </authorList>
    </citation>
    <scope>NUCLEOTIDE SEQUENCE [LARGE SCALE GENOMIC DNA]</scope>
    <source>
        <strain evidence="2 3">DSM 106434</strain>
    </source>
</reference>
<keyword evidence="1" id="KW-0812">Transmembrane</keyword>
<evidence type="ECO:0000313" key="2">
    <source>
        <dbReference type="EMBL" id="AZJ36376.1"/>
    </source>
</evidence>
<dbReference type="KEGG" id="tsig:D6T69_12900"/>
<feature type="transmembrane region" description="Helical" evidence="1">
    <location>
        <begin position="124"/>
        <end position="142"/>
    </location>
</feature>
<feature type="transmembrane region" description="Helical" evidence="1">
    <location>
        <begin position="100"/>
        <end position="118"/>
    </location>
</feature>
<dbReference type="RefSeq" id="WP_125068114.1">
    <property type="nucleotide sequence ID" value="NZ_CP032548.1"/>
</dbReference>
<accession>A0A3S8R997</accession>
<dbReference type="AlphaFoldDB" id="A0A3S8R997"/>
<proteinExistence type="predicted"/>